<evidence type="ECO:0000256" key="4">
    <source>
        <dbReference type="ARBA" id="ARBA00012727"/>
    </source>
</evidence>
<dbReference type="PROSITE" id="PS50172">
    <property type="entry name" value="BRCT"/>
    <property type="match status" value="2"/>
</dbReference>
<proteinExistence type="inferred from homology"/>
<dbReference type="InterPro" id="IPR000977">
    <property type="entry name" value="DNA_ligase_ATP-dep"/>
</dbReference>
<dbReference type="Pfam" id="PF04675">
    <property type="entry name" value="DNA_ligase_A_N"/>
    <property type="match status" value="1"/>
</dbReference>
<evidence type="ECO:0000256" key="9">
    <source>
        <dbReference type="ARBA" id="ARBA00022741"/>
    </source>
</evidence>
<dbReference type="GO" id="GO:0006297">
    <property type="term" value="P:nucleotide-excision repair, DNA gap filling"/>
    <property type="evidence" value="ECO:0007669"/>
    <property type="project" value="TreeGrafter"/>
</dbReference>
<feature type="region of interest" description="Disordered" evidence="20">
    <location>
        <begin position="611"/>
        <end position="639"/>
    </location>
</feature>
<keyword evidence="7" id="KW-0479">Metal-binding</keyword>
<dbReference type="InterPro" id="IPR036599">
    <property type="entry name" value="DNA_ligase_N_sf"/>
</dbReference>
<dbReference type="InterPro" id="IPR001357">
    <property type="entry name" value="BRCT_dom"/>
</dbReference>
<dbReference type="InterPro" id="IPR012308">
    <property type="entry name" value="DNA_ligase_ATP-dep_N"/>
</dbReference>
<dbReference type="EMBL" id="QKWP01000684">
    <property type="protein sequence ID" value="RIB16336.1"/>
    <property type="molecule type" value="Genomic_DNA"/>
</dbReference>
<evidence type="ECO:0000256" key="2">
    <source>
        <dbReference type="ARBA" id="ARBA00004123"/>
    </source>
</evidence>
<evidence type="ECO:0000256" key="13">
    <source>
        <dbReference type="ARBA" id="ARBA00023172"/>
    </source>
</evidence>
<evidence type="ECO:0000256" key="10">
    <source>
        <dbReference type="ARBA" id="ARBA00022763"/>
    </source>
</evidence>
<dbReference type="Pfam" id="PF11411">
    <property type="entry name" value="DNA_ligase_IV"/>
    <property type="match status" value="1"/>
</dbReference>
<evidence type="ECO:0000256" key="5">
    <source>
        <dbReference type="ARBA" id="ARBA00022073"/>
    </source>
</evidence>
<sequence length="937" mass="108242">MTTGLTQILKMSSQFDIGSQSSSSQQLSLNSFTPLFSEFCRFLEVASRVRGDAKKKKLQKYFLNWRTKYGNDFYPVMRLLIPHLDNERTSYGMKENVLAKTYINVLGLSKDSPHAERLLHWKMPGSNKNKTAGDFASVAFEVIAPRSTVVSQGSMSIDDVNQQLDTLNASSGQNESRIIIRHFFTKCTAIEQKWIIRIILKELKIGMSEKTIFSAFHPDASSLFNVCSDLRKVCSELQDPHQRFTSSEISIFRPFKPMLSKSVAVQNIIKTMGGNFWIEEKIDGERIQLHMKNGRYEYYSRKATQYTYMYGSNKYEGALTKYIHSCIRDRVQEIILDGEMVPYDPTLDVYQPFGSLKTVCNDKSDDENKCRPCFLVFDIVLLNGKSLANYTLEKRREFLKSLITDKPGYIQVLPHKVGNSMKDLTEAMDDAVMKRKEGIIIKKPSSIYVLNERVDDWIKIKPEYLDTLGDDLDLIVFGADYGQGNRGSKFGSYMCGLRDSESAKIKILSFCRFGTGFTMKESEELKSLEGWEPLDPNRIPDWLEIGRDKPHMIIPPEKSVVAQVRASEIVPAIDYATNFTLRFPRFEKIRPDKDWSSATSLKEMMHLRKESSGRLQSKKVTEDDLMTTSRSTKRKIRAPQRVRRSTLLETYTSQSGPVEKKSRIFIHKKFYVMVTKYKTFTKADLERMIKEHGGEFFQHPDAAPNLYIIAESLSNFRIRKLVEAGHHDIIHPRWIEDSISTHRAIPLSPRYMLFITDATSLEFSKRMDRFGDSYTEKVDITTLKEIFDLNPVEEKIFNDSKRRRLNDEIESRYFDDTGLPNAIFRRCVIYIDYPPLIDSSVIDDLWALQEGCRDRLKLIELILRYHDAQVTNDLCSPNITHVIFDEQDLSRVDAIKKRYKGRQNELIPRFVRSSWVTDSENLGALIDEKAYDPKSFK</sequence>
<dbReference type="GO" id="GO:0032807">
    <property type="term" value="C:DNA ligase IV complex"/>
    <property type="evidence" value="ECO:0007669"/>
    <property type="project" value="TreeGrafter"/>
</dbReference>
<evidence type="ECO:0000256" key="7">
    <source>
        <dbReference type="ARBA" id="ARBA00022723"/>
    </source>
</evidence>
<evidence type="ECO:0000256" key="16">
    <source>
        <dbReference type="ARBA" id="ARBA00030676"/>
    </source>
</evidence>
<dbReference type="InterPro" id="IPR029710">
    <property type="entry name" value="LIG4"/>
</dbReference>
<dbReference type="PANTHER" id="PTHR45997">
    <property type="entry name" value="DNA LIGASE 4"/>
    <property type="match status" value="1"/>
</dbReference>
<comment type="subcellular location">
    <subcellularLocation>
        <location evidence="2">Nucleus</location>
    </subcellularLocation>
</comment>
<evidence type="ECO:0000256" key="17">
    <source>
        <dbReference type="ARBA" id="ARBA00031942"/>
    </source>
</evidence>
<dbReference type="InterPro" id="IPR012340">
    <property type="entry name" value="NA-bd_OB-fold"/>
</dbReference>
<evidence type="ECO:0000259" key="21">
    <source>
        <dbReference type="PROSITE" id="PS50160"/>
    </source>
</evidence>
<dbReference type="SUPFAM" id="SSF117018">
    <property type="entry name" value="ATP-dependent DNA ligase DNA-binding domain"/>
    <property type="match status" value="1"/>
</dbReference>
<keyword evidence="15" id="KW-0539">Nucleus</keyword>
<dbReference type="Gene3D" id="3.40.50.10190">
    <property type="entry name" value="BRCT domain"/>
    <property type="match status" value="2"/>
</dbReference>
<dbReference type="GO" id="GO:0005524">
    <property type="term" value="F:ATP binding"/>
    <property type="evidence" value="ECO:0007669"/>
    <property type="project" value="UniProtKB-KW"/>
</dbReference>
<dbReference type="Gene3D" id="2.40.50.140">
    <property type="entry name" value="Nucleic acid-binding proteins"/>
    <property type="match status" value="1"/>
</dbReference>
<feature type="domain" description="BRCT" evidence="22">
    <location>
        <begin position="660"/>
        <end position="752"/>
    </location>
</feature>
<evidence type="ECO:0000256" key="20">
    <source>
        <dbReference type="SAM" id="MobiDB-lite"/>
    </source>
</evidence>
<comment type="catalytic activity">
    <reaction evidence="18">
        <text>ATP + (deoxyribonucleotide)n-3'-hydroxyl + 5'-phospho-(deoxyribonucleotide)m = (deoxyribonucleotide)n+m + AMP + diphosphate.</text>
        <dbReference type="EC" id="6.5.1.1"/>
    </reaction>
</comment>
<protein>
    <recommendedName>
        <fullName evidence="5">DNA ligase 4</fullName>
        <ecNumber evidence="4">6.5.1.1</ecNumber>
    </recommendedName>
    <alternativeName>
        <fullName evidence="17">DNA ligase IV</fullName>
    </alternativeName>
    <alternativeName>
        <fullName evidence="16">Polydeoxyribonucleotide synthase [ATP] 4</fullName>
    </alternativeName>
</protein>
<evidence type="ECO:0000256" key="11">
    <source>
        <dbReference type="ARBA" id="ARBA00022840"/>
    </source>
</evidence>
<feature type="domain" description="BRCT" evidence="22">
    <location>
        <begin position="859"/>
        <end position="933"/>
    </location>
</feature>
<dbReference type="Gene3D" id="1.10.3260.10">
    <property type="entry name" value="DNA ligase, ATP-dependent, N-terminal domain"/>
    <property type="match status" value="1"/>
</dbReference>
<keyword evidence="11" id="KW-0067">ATP-binding</keyword>
<keyword evidence="12" id="KW-0460">Magnesium</keyword>
<organism evidence="23 24">
    <name type="scientific">Gigaspora rosea</name>
    <dbReference type="NCBI Taxonomy" id="44941"/>
    <lineage>
        <taxon>Eukaryota</taxon>
        <taxon>Fungi</taxon>
        <taxon>Fungi incertae sedis</taxon>
        <taxon>Mucoromycota</taxon>
        <taxon>Glomeromycotina</taxon>
        <taxon>Glomeromycetes</taxon>
        <taxon>Diversisporales</taxon>
        <taxon>Gigasporaceae</taxon>
        <taxon>Gigaspora</taxon>
    </lineage>
</organism>
<dbReference type="InterPro" id="IPR021536">
    <property type="entry name" value="DNA_ligase_IV_dom"/>
</dbReference>
<dbReference type="PANTHER" id="PTHR45997:SF1">
    <property type="entry name" value="DNA LIGASE 4"/>
    <property type="match status" value="1"/>
</dbReference>
<keyword evidence="10" id="KW-0227">DNA damage</keyword>
<dbReference type="InterPro" id="IPR012310">
    <property type="entry name" value="DNA_ligase_ATP-dep_cent"/>
</dbReference>
<comment type="caution">
    <text evidence="23">The sequence shown here is derived from an EMBL/GenBank/DDBJ whole genome shotgun (WGS) entry which is preliminary data.</text>
</comment>
<keyword evidence="8" id="KW-0677">Repeat</keyword>
<dbReference type="InterPro" id="IPR044125">
    <property type="entry name" value="Adenylation_DNA_ligase_IV"/>
</dbReference>
<dbReference type="CDD" id="cd07903">
    <property type="entry name" value="Adenylation_DNA_ligase_IV"/>
    <property type="match status" value="1"/>
</dbReference>
<dbReference type="GO" id="GO:0003677">
    <property type="term" value="F:DNA binding"/>
    <property type="evidence" value="ECO:0007669"/>
    <property type="project" value="InterPro"/>
</dbReference>
<dbReference type="GO" id="GO:0006310">
    <property type="term" value="P:DNA recombination"/>
    <property type="evidence" value="ECO:0007669"/>
    <property type="project" value="UniProtKB-KW"/>
</dbReference>
<keyword evidence="6 23" id="KW-0436">Ligase</keyword>
<evidence type="ECO:0000313" key="23">
    <source>
        <dbReference type="EMBL" id="RIB16336.1"/>
    </source>
</evidence>
<dbReference type="AlphaFoldDB" id="A0A397VAM8"/>
<evidence type="ECO:0000256" key="15">
    <source>
        <dbReference type="ARBA" id="ARBA00023242"/>
    </source>
</evidence>
<dbReference type="GO" id="GO:0046872">
    <property type="term" value="F:metal ion binding"/>
    <property type="evidence" value="ECO:0007669"/>
    <property type="project" value="UniProtKB-KW"/>
</dbReference>
<reference evidence="23 24" key="1">
    <citation type="submission" date="2018-06" db="EMBL/GenBank/DDBJ databases">
        <title>Comparative genomics reveals the genomic features of Rhizophagus irregularis, R. cerebriforme, R. diaphanum and Gigaspora rosea, and their symbiotic lifestyle signature.</title>
        <authorList>
            <person name="Morin E."/>
            <person name="San Clemente H."/>
            <person name="Chen E.C.H."/>
            <person name="De La Providencia I."/>
            <person name="Hainaut M."/>
            <person name="Kuo A."/>
            <person name="Kohler A."/>
            <person name="Murat C."/>
            <person name="Tang N."/>
            <person name="Roy S."/>
            <person name="Loubradou J."/>
            <person name="Henrissat B."/>
            <person name="Grigoriev I.V."/>
            <person name="Corradi N."/>
            <person name="Roux C."/>
            <person name="Martin F.M."/>
        </authorList>
    </citation>
    <scope>NUCLEOTIDE SEQUENCE [LARGE SCALE GENOMIC DNA]</scope>
    <source>
        <strain evidence="23 24">DAOM 194757</strain>
    </source>
</reference>
<dbReference type="GO" id="GO:0071897">
    <property type="term" value="P:DNA biosynthetic process"/>
    <property type="evidence" value="ECO:0007669"/>
    <property type="project" value="InterPro"/>
</dbReference>
<accession>A0A397VAM8</accession>
<evidence type="ECO:0000256" key="1">
    <source>
        <dbReference type="ARBA" id="ARBA00001946"/>
    </source>
</evidence>
<dbReference type="Gene3D" id="3.30.470.30">
    <property type="entry name" value="DNA ligase/mRNA capping enzyme"/>
    <property type="match status" value="1"/>
</dbReference>
<comment type="cofactor">
    <cofactor evidence="1">
        <name>Mg(2+)</name>
        <dbReference type="ChEBI" id="CHEBI:18420"/>
    </cofactor>
</comment>
<feature type="domain" description="ATP-dependent DNA ligase family profile" evidence="21">
    <location>
        <begin position="365"/>
        <end position="499"/>
    </location>
</feature>
<evidence type="ECO:0000256" key="8">
    <source>
        <dbReference type="ARBA" id="ARBA00022737"/>
    </source>
</evidence>
<dbReference type="NCBIfam" id="TIGR00574">
    <property type="entry name" value="dnl1"/>
    <property type="match status" value="1"/>
</dbReference>
<dbReference type="Pfam" id="PF04679">
    <property type="entry name" value="DNA_ligase_A_C"/>
    <property type="match status" value="1"/>
</dbReference>
<name>A0A397VAM8_9GLOM</name>
<dbReference type="PROSITE" id="PS50160">
    <property type="entry name" value="DNA_LIGASE_A3"/>
    <property type="match status" value="1"/>
</dbReference>
<dbReference type="InterPro" id="IPR036420">
    <property type="entry name" value="BRCT_dom_sf"/>
</dbReference>
<evidence type="ECO:0000313" key="24">
    <source>
        <dbReference type="Proteomes" id="UP000266673"/>
    </source>
</evidence>
<dbReference type="GO" id="GO:0006303">
    <property type="term" value="P:double-strand break repair via nonhomologous end joining"/>
    <property type="evidence" value="ECO:0007669"/>
    <property type="project" value="TreeGrafter"/>
</dbReference>
<dbReference type="STRING" id="44941.A0A397VAM8"/>
<dbReference type="EC" id="6.5.1.1" evidence="4"/>
<evidence type="ECO:0000256" key="6">
    <source>
        <dbReference type="ARBA" id="ARBA00022598"/>
    </source>
</evidence>
<dbReference type="InterPro" id="IPR012309">
    <property type="entry name" value="DNA_ligase_ATP-dep_C"/>
</dbReference>
<keyword evidence="24" id="KW-1185">Reference proteome</keyword>
<evidence type="ECO:0000256" key="18">
    <source>
        <dbReference type="ARBA" id="ARBA00034003"/>
    </source>
</evidence>
<dbReference type="Pfam" id="PF16589">
    <property type="entry name" value="BRCT_2"/>
    <property type="match status" value="1"/>
</dbReference>
<evidence type="ECO:0000256" key="14">
    <source>
        <dbReference type="ARBA" id="ARBA00023204"/>
    </source>
</evidence>
<keyword evidence="9" id="KW-0547">Nucleotide-binding</keyword>
<evidence type="ECO:0000256" key="3">
    <source>
        <dbReference type="ARBA" id="ARBA00007572"/>
    </source>
</evidence>
<evidence type="ECO:0000256" key="19">
    <source>
        <dbReference type="RuleBase" id="RU004196"/>
    </source>
</evidence>
<keyword evidence="13" id="KW-0233">DNA recombination</keyword>
<dbReference type="SUPFAM" id="SSF50249">
    <property type="entry name" value="Nucleic acid-binding proteins"/>
    <property type="match status" value="1"/>
</dbReference>
<dbReference type="SMART" id="SM00292">
    <property type="entry name" value="BRCT"/>
    <property type="match status" value="2"/>
</dbReference>
<dbReference type="OrthoDB" id="151490at2759"/>
<dbReference type="SUPFAM" id="SSF56091">
    <property type="entry name" value="DNA ligase/mRNA capping enzyme, catalytic domain"/>
    <property type="match status" value="1"/>
</dbReference>
<dbReference type="Pfam" id="PF01068">
    <property type="entry name" value="DNA_ligase_A_M"/>
    <property type="match status" value="1"/>
</dbReference>
<dbReference type="Proteomes" id="UP000266673">
    <property type="component" value="Unassembled WGS sequence"/>
</dbReference>
<comment type="similarity">
    <text evidence="3 19">Belongs to the ATP-dependent DNA ligase family.</text>
</comment>
<keyword evidence="14" id="KW-0234">DNA repair</keyword>
<dbReference type="SUPFAM" id="SSF52113">
    <property type="entry name" value="BRCT domain"/>
    <property type="match status" value="2"/>
</dbReference>
<evidence type="ECO:0000256" key="12">
    <source>
        <dbReference type="ARBA" id="ARBA00022842"/>
    </source>
</evidence>
<gene>
    <name evidence="23" type="ORF">C2G38_2091177</name>
</gene>
<evidence type="ECO:0000259" key="22">
    <source>
        <dbReference type="PROSITE" id="PS50172"/>
    </source>
</evidence>
<dbReference type="GO" id="GO:0003910">
    <property type="term" value="F:DNA ligase (ATP) activity"/>
    <property type="evidence" value="ECO:0007669"/>
    <property type="project" value="UniProtKB-EC"/>
</dbReference>